<organism evidence="3 4">
    <name type="scientific">Geomonas silvestris</name>
    <dbReference type="NCBI Taxonomy" id="2740184"/>
    <lineage>
        <taxon>Bacteria</taxon>
        <taxon>Pseudomonadati</taxon>
        <taxon>Thermodesulfobacteriota</taxon>
        <taxon>Desulfuromonadia</taxon>
        <taxon>Geobacterales</taxon>
        <taxon>Geobacteraceae</taxon>
        <taxon>Geomonas</taxon>
    </lineage>
</organism>
<dbReference type="SUPFAM" id="SSF89623">
    <property type="entry name" value="Ribose/Galactose isomerase RpiB/AlsB"/>
    <property type="match status" value="1"/>
</dbReference>
<dbReference type="EMBL" id="BLXX01000004">
    <property type="protein sequence ID" value="GFO59525.1"/>
    <property type="molecule type" value="Genomic_DNA"/>
</dbReference>
<dbReference type="Proteomes" id="UP000556026">
    <property type="component" value="Unassembled WGS sequence"/>
</dbReference>
<dbReference type="GO" id="GO:0016861">
    <property type="term" value="F:intramolecular oxidoreductase activity, interconverting aldoses and ketoses"/>
    <property type="evidence" value="ECO:0007669"/>
    <property type="project" value="UniProtKB-ARBA"/>
</dbReference>
<evidence type="ECO:0000256" key="1">
    <source>
        <dbReference type="ARBA" id="ARBA00008754"/>
    </source>
</evidence>
<keyword evidence="2 3" id="KW-0413">Isomerase</keyword>
<proteinExistence type="inferred from homology"/>
<dbReference type="InterPro" id="IPR051812">
    <property type="entry name" value="SPI_LacAB/RpiB"/>
</dbReference>
<gene>
    <name evidence="3" type="primary">rpiB_1</name>
    <name evidence="3" type="ORF">GMST_18500</name>
</gene>
<evidence type="ECO:0000313" key="3">
    <source>
        <dbReference type="EMBL" id="GFO59525.1"/>
    </source>
</evidence>
<keyword evidence="4" id="KW-1185">Reference proteome</keyword>
<protein>
    <submittedName>
        <fullName evidence="3">Ribose-5-phosphate isomerase</fullName>
    </submittedName>
</protein>
<dbReference type="NCBIfam" id="NF004051">
    <property type="entry name" value="PRK05571.1"/>
    <property type="match status" value="1"/>
</dbReference>
<accession>A0A6V8MHR2</accession>
<dbReference type="Pfam" id="PF02502">
    <property type="entry name" value="LacAB_rpiB"/>
    <property type="match status" value="1"/>
</dbReference>
<name>A0A6V8MHR2_9BACT</name>
<dbReference type="PIRSF" id="PIRSF005384">
    <property type="entry name" value="RpiB_LacA_B"/>
    <property type="match status" value="1"/>
</dbReference>
<dbReference type="InterPro" id="IPR036569">
    <property type="entry name" value="RpiB_LacA_LacB_sf"/>
</dbReference>
<dbReference type="PANTHER" id="PTHR43732:SF1">
    <property type="entry name" value="RIBOSE 5-PHOSPHATE ISOMERASE"/>
    <property type="match status" value="1"/>
</dbReference>
<dbReference type="PANTHER" id="PTHR43732">
    <property type="entry name" value="RIBOSE 5-PHOSPHATE ISOMERASE-RELATED"/>
    <property type="match status" value="1"/>
</dbReference>
<dbReference type="GO" id="GO:0005975">
    <property type="term" value="P:carbohydrate metabolic process"/>
    <property type="evidence" value="ECO:0007669"/>
    <property type="project" value="InterPro"/>
</dbReference>
<dbReference type="RefSeq" id="WP_183354347.1">
    <property type="nucleotide sequence ID" value="NZ_BLXX01000004.1"/>
</dbReference>
<reference evidence="4" key="1">
    <citation type="submission" date="2020-06" db="EMBL/GenBank/DDBJ databases">
        <title>Draft genomic sequence of Geomonas sp. Red330.</title>
        <authorList>
            <person name="Itoh H."/>
            <person name="Zhenxing X."/>
            <person name="Ushijima N."/>
            <person name="Masuda Y."/>
            <person name="Shiratori Y."/>
            <person name="Senoo K."/>
        </authorList>
    </citation>
    <scope>NUCLEOTIDE SEQUENCE [LARGE SCALE GENOMIC DNA]</scope>
    <source>
        <strain evidence="4">Red330</strain>
    </source>
</reference>
<dbReference type="NCBIfam" id="TIGR00689">
    <property type="entry name" value="rpiB_lacA_lacB"/>
    <property type="match status" value="1"/>
</dbReference>
<comment type="caution">
    <text evidence="3">The sequence shown here is derived from an EMBL/GenBank/DDBJ whole genome shotgun (WGS) entry which is preliminary data.</text>
</comment>
<evidence type="ECO:0000313" key="4">
    <source>
        <dbReference type="Proteomes" id="UP000556026"/>
    </source>
</evidence>
<sequence>MRVGMAADHGGFALKEQLRESLGEEGYQVVDFGAFALDEGDDYPDFVIPLAKAVAQGDVDRGIALCTSGVGASIAANKVAGVRAALIHDEFSASQGVEDDDLNVICLGSRVVDHAQASRLVGLFLTARFSAAERHRRRLAKVSQLENCIRQEETHDER</sequence>
<comment type="similarity">
    <text evidence="1">Belongs to the LacAB/RpiB family.</text>
</comment>
<dbReference type="Gene3D" id="3.40.1400.10">
    <property type="entry name" value="Sugar-phosphate isomerase, RpiB/LacA/LacB"/>
    <property type="match status" value="1"/>
</dbReference>
<dbReference type="AlphaFoldDB" id="A0A6V8MHR2"/>
<dbReference type="InterPro" id="IPR003500">
    <property type="entry name" value="RpiB_LacA_LacB"/>
</dbReference>
<evidence type="ECO:0000256" key="2">
    <source>
        <dbReference type="ARBA" id="ARBA00023235"/>
    </source>
</evidence>